<sequence length="498" mass="54678">MTAISLNEAVRRVTMTKPGFEVETVEIRRVHYRAFKNIAIASLGGVTVFQNAWWTTEELKYVFEDSRAPLVFADAERCKRLMPLVNEMDLTVIGVRDAETLTEACYSDLINRASIAHAPDILIDTDDDFAIMYSSGTTGHPKGVVQTHRGAMNAVHTWLMQAELAPLINPPTPDASTPHRPAALIVTPLFHVTATHPLFLLSIPAGAKLMLMEKWDAITAARLVESEKITRFLGVPTQSIELARAAKTLDISLESLDNIGSSGAKRPPAQVADIANAFPDADVATGWGMTETNTNGIGMVGDEYVRRPGVSGRLCPPIQELKFVDESGQDVPPGSLGEITVESPCNMRCYLNKPDATAEVFQDGWLRTGDLGYIDDEGYVTIVDRRKNIIIRGGENIACLDVEKALHRHPAVIEACAFSVPDERLGEIVGAVVQTERGQPVTHDDLTRFLGEHIAPFKVPGHIWMQATPLPRGATKKTDRRTLREQCLATLDDRKRCS</sequence>
<dbReference type="RefSeq" id="WP_316774016.1">
    <property type="nucleotide sequence ID" value="NZ_JASMWN010000003.1"/>
</dbReference>
<dbReference type="Gene3D" id="2.30.38.10">
    <property type="entry name" value="Luciferase, Domain 3"/>
    <property type="match status" value="1"/>
</dbReference>
<comment type="caution">
    <text evidence="3">The sequence shown here is derived from an EMBL/GenBank/DDBJ whole genome shotgun (WGS) entry which is preliminary data.</text>
</comment>
<dbReference type="InterPro" id="IPR000873">
    <property type="entry name" value="AMP-dep_synth/lig_dom"/>
</dbReference>
<dbReference type="Proteomes" id="UP001255416">
    <property type="component" value="Unassembled WGS sequence"/>
</dbReference>
<accession>A0ABU3VAQ8</accession>
<dbReference type="CDD" id="cd04433">
    <property type="entry name" value="AFD_class_I"/>
    <property type="match status" value="1"/>
</dbReference>
<dbReference type="Pfam" id="PF13193">
    <property type="entry name" value="AMP-binding_C"/>
    <property type="match status" value="1"/>
</dbReference>
<evidence type="ECO:0000313" key="4">
    <source>
        <dbReference type="Proteomes" id="UP001255416"/>
    </source>
</evidence>
<dbReference type="SUPFAM" id="SSF56801">
    <property type="entry name" value="Acetyl-CoA synthetase-like"/>
    <property type="match status" value="1"/>
</dbReference>
<evidence type="ECO:0000259" key="1">
    <source>
        <dbReference type="Pfam" id="PF00501"/>
    </source>
</evidence>
<evidence type="ECO:0000313" key="3">
    <source>
        <dbReference type="EMBL" id="MDU9003263.1"/>
    </source>
</evidence>
<dbReference type="InterPro" id="IPR025110">
    <property type="entry name" value="AMP-bd_C"/>
</dbReference>
<gene>
    <name evidence="3" type="ORF">QO231_05280</name>
</gene>
<reference evidence="4" key="1">
    <citation type="submission" date="2023-05" db="EMBL/GenBank/DDBJ databases">
        <title>Sedimentitalea sp. nov. JM2-8.</title>
        <authorList>
            <person name="Huang J."/>
        </authorList>
    </citation>
    <scope>NUCLEOTIDE SEQUENCE [LARGE SCALE GENOMIC DNA]</scope>
    <source>
        <strain evidence="4">KHS03</strain>
    </source>
</reference>
<evidence type="ECO:0000259" key="2">
    <source>
        <dbReference type="Pfam" id="PF13193"/>
    </source>
</evidence>
<organism evidence="3 4">
    <name type="scientific">Sedimentitalea todarodis</name>
    <dbReference type="NCBI Taxonomy" id="1631240"/>
    <lineage>
        <taxon>Bacteria</taxon>
        <taxon>Pseudomonadati</taxon>
        <taxon>Pseudomonadota</taxon>
        <taxon>Alphaproteobacteria</taxon>
        <taxon>Rhodobacterales</taxon>
        <taxon>Paracoccaceae</taxon>
        <taxon>Sedimentitalea</taxon>
    </lineage>
</organism>
<dbReference type="InterPro" id="IPR045851">
    <property type="entry name" value="AMP-bd_C_sf"/>
</dbReference>
<name>A0ABU3VAQ8_9RHOB</name>
<dbReference type="PANTHER" id="PTHR24096">
    <property type="entry name" value="LONG-CHAIN-FATTY-ACID--COA LIGASE"/>
    <property type="match status" value="1"/>
</dbReference>
<dbReference type="PANTHER" id="PTHR24096:SF393">
    <property type="entry name" value="LIGASE, PUTATIVE-RELATED"/>
    <property type="match status" value="1"/>
</dbReference>
<dbReference type="PROSITE" id="PS00455">
    <property type="entry name" value="AMP_BINDING"/>
    <property type="match status" value="1"/>
</dbReference>
<dbReference type="Gene3D" id="3.30.300.30">
    <property type="match status" value="1"/>
</dbReference>
<dbReference type="Pfam" id="PF00501">
    <property type="entry name" value="AMP-binding"/>
    <property type="match status" value="1"/>
</dbReference>
<dbReference type="Gene3D" id="3.40.50.980">
    <property type="match status" value="2"/>
</dbReference>
<protein>
    <submittedName>
        <fullName evidence="3">Class I adenylate-forming enzyme family protein</fullName>
    </submittedName>
</protein>
<dbReference type="InterPro" id="IPR020845">
    <property type="entry name" value="AMP-binding_CS"/>
</dbReference>
<proteinExistence type="predicted"/>
<dbReference type="EMBL" id="JASMWN010000003">
    <property type="protein sequence ID" value="MDU9003263.1"/>
    <property type="molecule type" value="Genomic_DNA"/>
</dbReference>
<feature type="domain" description="AMP-dependent synthetase/ligase" evidence="1">
    <location>
        <begin position="38"/>
        <end position="351"/>
    </location>
</feature>
<keyword evidence="4" id="KW-1185">Reference proteome</keyword>
<feature type="domain" description="AMP-binding enzyme C-terminal" evidence="2">
    <location>
        <begin position="402"/>
        <end position="475"/>
    </location>
</feature>